<evidence type="ECO:0000313" key="1">
    <source>
        <dbReference type="EMBL" id="AMK76982.1"/>
    </source>
</evidence>
<keyword evidence="2" id="KW-1185">Reference proteome</keyword>
<dbReference type="KEGG" id="mdn:JT25_010860"/>
<dbReference type="AlphaFoldDB" id="A0A126T4J1"/>
<reference evidence="1 2" key="1">
    <citation type="journal article" date="2015" name="Environ. Microbiol.">
        <title>Methane oxidation coupled to nitrate reduction under hypoxia by the Gammaproteobacterium Methylomonas denitrificans, sp. nov. type strain FJG1.</title>
        <authorList>
            <person name="Kits K.D."/>
            <person name="Klotz M.G."/>
            <person name="Stein L.Y."/>
        </authorList>
    </citation>
    <scope>NUCLEOTIDE SEQUENCE [LARGE SCALE GENOMIC DNA]</scope>
    <source>
        <strain evidence="1 2">FJG1</strain>
    </source>
</reference>
<accession>A0A126T4J1</accession>
<gene>
    <name evidence="1" type="ORF">JT25_010860</name>
</gene>
<protein>
    <recommendedName>
        <fullName evidence="3">YkgJ family cysteine cluster protein</fullName>
    </recommendedName>
</protein>
<dbReference type="RefSeq" id="WP_036276095.1">
    <property type="nucleotide sequence ID" value="NZ_CP014476.1"/>
</dbReference>
<name>A0A126T4J1_9GAMM</name>
<proteinExistence type="predicted"/>
<dbReference type="Proteomes" id="UP000030512">
    <property type="component" value="Chromosome"/>
</dbReference>
<evidence type="ECO:0008006" key="3">
    <source>
        <dbReference type="Google" id="ProtNLM"/>
    </source>
</evidence>
<dbReference type="OrthoDB" id="7500397at2"/>
<organism evidence="1 2">
    <name type="scientific">Methylomonas denitrificans</name>
    <dbReference type="NCBI Taxonomy" id="1538553"/>
    <lineage>
        <taxon>Bacteria</taxon>
        <taxon>Pseudomonadati</taxon>
        <taxon>Pseudomonadota</taxon>
        <taxon>Gammaproteobacteria</taxon>
        <taxon>Methylococcales</taxon>
        <taxon>Methylococcaceae</taxon>
        <taxon>Methylomonas</taxon>
    </lineage>
</organism>
<dbReference type="EMBL" id="CP014476">
    <property type="protein sequence ID" value="AMK76982.1"/>
    <property type="molecule type" value="Genomic_DNA"/>
</dbReference>
<sequence length="254" mass="28684">MTQRFHCTACGKCCYGQLPLTVNDAFKHADRFPLAMVWTPLRQGGKDFATVSQLGATIKLANRKELAVLIVPTAYIPPSFPCPALAADNLCGIHADKPSRCRTMPFYPYRQEQFQAELLKPQPGWACDTSESAPLVFADKKILFREDFDAERQELEEQIPQIRRYADYMLKYTPQLVDNLAKVSLKPKGGQVVTSLSSFLTAIRHPNAQQIARQQLPVLNSYVEETASESSLVEYHRHYLSGAKEMQYLAQQAR</sequence>
<dbReference type="STRING" id="1538553.JT25_010860"/>
<evidence type="ECO:0000313" key="2">
    <source>
        <dbReference type="Proteomes" id="UP000030512"/>
    </source>
</evidence>
<dbReference type="InterPro" id="IPR005358">
    <property type="entry name" value="Puta_zinc/iron-chelating_dom"/>
</dbReference>
<dbReference type="Pfam" id="PF03692">
    <property type="entry name" value="CxxCxxCC"/>
    <property type="match status" value="1"/>
</dbReference>